<sequence>MLNIDMRKIYNFYPVEPAPEPGSLPTGGDLYYECLDCTAVVNSVPHIKAACVCGNLAGGGGKLAVKDPARVRVVRGKLK</sequence>
<keyword evidence="2" id="KW-1185">Reference proteome</keyword>
<accession>A0A133XLR9</accession>
<evidence type="ECO:0000313" key="1">
    <source>
        <dbReference type="EMBL" id="KXB31882.1"/>
    </source>
</evidence>
<evidence type="ECO:0000313" key="2">
    <source>
        <dbReference type="Proteomes" id="UP000070186"/>
    </source>
</evidence>
<dbReference type="AlphaFoldDB" id="A0A133XLR9"/>
<name>A0A133XLR9_9RHOO</name>
<dbReference type="Proteomes" id="UP000070186">
    <property type="component" value="Unassembled WGS sequence"/>
</dbReference>
<gene>
    <name evidence="1" type="ORF">AT959_05935</name>
</gene>
<organism evidence="1 2">
    <name type="scientific">Dechloromonas denitrificans</name>
    <dbReference type="NCBI Taxonomy" id="281362"/>
    <lineage>
        <taxon>Bacteria</taxon>
        <taxon>Pseudomonadati</taxon>
        <taxon>Pseudomonadota</taxon>
        <taxon>Betaproteobacteria</taxon>
        <taxon>Rhodocyclales</taxon>
        <taxon>Azonexaceae</taxon>
        <taxon>Dechloromonas</taxon>
    </lineage>
</organism>
<comment type="caution">
    <text evidence="1">The sequence shown here is derived from an EMBL/GenBank/DDBJ whole genome shotgun (WGS) entry which is preliminary data.</text>
</comment>
<proteinExistence type="predicted"/>
<dbReference type="RefSeq" id="WP_066881614.1">
    <property type="nucleotide sequence ID" value="NZ_LODL01000010.1"/>
</dbReference>
<reference evidence="1 2" key="1">
    <citation type="submission" date="2015-12" db="EMBL/GenBank/DDBJ databases">
        <title>Nitrous oxide reduction kinetics distinguish bacteria harboring typical versus atypical NosZ.</title>
        <authorList>
            <person name="Yoon S."/>
            <person name="Nissen S."/>
            <person name="Park D."/>
            <person name="Sanford R.A."/>
            <person name="Loeffler F.E."/>
        </authorList>
    </citation>
    <scope>NUCLEOTIDE SEQUENCE [LARGE SCALE GENOMIC DNA]</scope>
    <source>
        <strain evidence="1 2">ATCC BAA-841</strain>
    </source>
</reference>
<dbReference type="STRING" id="281362.AT959_05935"/>
<dbReference type="EMBL" id="LODL01000010">
    <property type="protein sequence ID" value="KXB31882.1"/>
    <property type="molecule type" value="Genomic_DNA"/>
</dbReference>
<protein>
    <submittedName>
        <fullName evidence="1">Uncharacterized protein</fullName>
    </submittedName>
</protein>